<organism evidence="1 2">
    <name type="scientific">Romanomermis culicivorax</name>
    <name type="common">Nematode worm</name>
    <dbReference type="NCBI Taxonomy" id="13658"/>
    <lineage>
        <taxon>Eukaryota</taxon>
        <taxon>Metazoa</taxon>
        <taxon>Ecdysozoa</taxon>
        <taxon>Nematoda</taxon>
        <taxon>Enoplea</taxon>
        <taxon>Dorylaimia</taxon>
        <taxon>Mermithida</taxon>
        <taxon>Mermithoidea</taxon>
        <taxon>Mermithidae</taxon>
        <taxon>Romanomermis</taxon>
    </lineage>
</organism>
<reference evidence="2" key="1">
    <citation type="submission" date="2022-11" db="UniProtKB">
        <authorList>
            <consortium name="WormBaseParasite"/>
        </authorList>
    </citation>
    <scope>IDENTIFICATION</scope>
</reference>
<keyword evidence="1" id="KW-1185">Reference proteome</keyword>
<dbReference type="Proteomes" id="UP000887565">
    <property type="component" value="Unplaced"/>
</dbReference>
<dbReference type="AlphaFoldDB" id="A0A915IBQ4"/>
<name>A0A915IBQ4_ROMCU</name>
<sequence length="59" mass="7024">MSTVIRRTLIQKNAVQKINNIRGYATTNPTTQSQRTYKIGLLNLEWDRIENSDYRNRRL</sequence>
<protein>
    <submittedName>
        <fullName evidence="2">Uncharacterized protein</fullName>
    </submittedName>
</protein>
<proteinExistence type="predicted"/>
<dbReference type="WBParaSite" id="nRc.2.0.1.t11213-RA">
    <property type="protein sequence ID" value="nRc.2.0.1.t11213-RA"/>
    <property type="gene ID" value="nRc.2.0.1.g11213"/>
</dbReference>
<evidence type="ECO:0000313" key="1">
    <source>
        <dbReference type="Proteomes" id="UP000887565"/>
    </source>
</evidence>
<evidence type="ECO:0000313" key="2">
    <source>
        <dbReference type="WBParaSite" id="nRc.2.0.1.t11213-RA"/>
    </source>
</evidence>
<accession>A0A915IBQ4</accession>